<evidence type="ECO:0000313" key="13">
    <source>
        <dbReference type="Proteomes" id="UP000192674"/>
    </source>
</evidence>
<proteinExistence type="inferred from homology"/>
<dbReference type="Gene3D" id="3.40.47.10">
    <property type="match status" value="1"/>
</dbReference>
<comment type="similarity">
    <text evidence="2">Belongs to the thiolase-like superfamily. FabH family.</text>
</comment>
<keyword evidence="5" id="KW-0808">Transferase</keyword>
<dbReference type="AlphaFoldDB" id="A0A1W2FSW1"/>
<feature type="domain" description="Beta-ketoacyl-[acyl-carrier-protein] synthase III N-terminal" evidence="11">
    <location>
        <begin position="106"/>
        <end position="185"/>
    </location>
</feature>
<evidence type="ECO:0000256" key="3">
    <source>
        <dbReference type="ARBA" id="ARBA00022490"/>
    </source>
</evidence>
<evidence type="ECO:0000256" key="5">
    <source>
        <dbReference type="ARBA" id="ARBA00022679"/>
    </source>
</evidence>
<evidence type="ECO:0000256" key="2">
    <source>
        <dbReference type="ARBA" id="ARBA00008642"/>
    </source>
</evidence>
<keyword evidence="7" id="KW-0443">Lipid metabolism</keyword>
<dbReference type="InterPro" id="IPR013751">
    <property type="entry name" value="ACP_syn_III_N"/>
</dbReference>
<dbReference type="PANTHER" id="PTHR34069">
    <property type="entry name" value="3-OXOACYL-[ACYL-CARRIER-PROTEIN] SYNTHASE 3"/>
    <property type="match status" value="1"/>
</dbReference>
<dbReference type="NCBIfam" id="TIGR00747">
    <property type="entry name" value="fabH"/>
    <property type="match status" value="1"/>
</dbReference>
<dbReference type="Pfam" id="PF08541">
    <property type="entry name" value="ACP_syn_III_C"/>
    <property type="match status" value="1"/>
</dbReference>
<keyword evidence="6" id="KW-0276">Fatty acid metabolism</keyword>
<dbReference type="Proteomes" id="UP000192674">
    <property type="component" value="Unassembled WGS sequence"/>
</dbReference>
<keyword evidence="13" id="KW-1185">Reference proteome</keyword>
<evidence type="ECO:0000256" key="8">
    <source>
        <dbReference type="ARBA" id="ARBA00023160"/>
    </source>
</evidence>
<keyword evidence="4" id="KW-0444">Lipid biosynthesis</keyword>
<keyword evidence="3" id="KW-0963">Cytoplasm</keyword>
<evidence type="ECO:0000256" key="9">
    <source>
        <dbReference type="ARBA" id="ARBA00023315"/>
    </source>
</evidence>
<evidence type="ECO:0000259" key="10">
    <source>
        <dbReference type="Pfam" id="PF08541"/>
    </source>
</evidence>
<dbReference type="RefSeq" id="WP_084433242.1">
    <property type="nucleotide sequence ID" value="NZ_FWXV01000011.1"/>
</dbReference>
<evidence type="ECO:0000256" key="7">
    <source>
        <dbReference type="ARBA" id="ARBA00023098"/>
    </source>
</evidence>
<evidence type="ECO:0000256" key="6">
    <source>
        <dbReference type="ARBA" id="ARBA00022832"/>
    </source>
</evidence>
<dbReference type="InterPro" id="IPR016039">
    <property type="entry name" value="Thiolase-like"/>
</dbReference>
<dbReference type="InterPro" id="IPR004655">
    <property type="entry name" value="FabH"/>
</dbReference>
<dbReference type="Pfam" id="PF08545">
    <property type="entry name" value="ACP_syn_III"/>
    <property type="match status" value="1"/>
</dbReference>
<dbReference type="CDD" id="cd00830">
    <property type="entry name" value="KAS_III"/>
    <property type="match status" value="1"/>
</dbReference>
<name>A0A1W2FSW1_KIBAR</name>
<comment type="pathway">
    <text evidence="1">Lipid metabolism.</text>
</comment>
<evidence type="ECO:0000256" key="1">
    <source>
        <dbReference type="ARBA" id="ARBA00005189"/>
    </source>
</evidence>
<evidence type="ECO:0000256" key="4">
    <source>
        <dbReference type="ARBA" id="ARBA00022516"/>
    </source>
</evidence>
<dbReference type="GO" id="GO:0006633">
    <property type="term" value="P:fatty acid biosynthetic process"/>
    <property type="evidence" value="ECO:0007669"/>
    <property type="project" value="UniProtKB-KW"/>
</dbReference>
<evidence type="ECO:0000313" key="12">
    <source>
        <dbReference type="EMBL" id="SMD25005.1"/>
    </source>
</evidence>
<gene>
    <name evidence="12" type="ORF">SAMN05661093_08870</name>
</gene>
<dbReference type="NCBIfam" id="NF006829">
    <property type="entry name" value="PRK09352.1"/>
    <property type="match status" value="1"/>
</dbReference>
<organism evidence="12 13">
    <name type="scientific">Kibdelosporangium aridum</name>
    <dbReference type="NCBI Taxonomy" id="2030"/>
    <lineage>
        <taxon>Bacteria</taxon>
        <taxon>Bacillati</taxon>
        <taxon>Actinomycetota</taxon>
        <taxon>Actinomycetes</taxon>
        <taxon>Pseudonocardiales</taxon>
        <taxon>Pseudonocardiaceae</taxon>
        <taxon>Kibdelosporangium</taxon>
    </lineage>
</organism>
<accession>A0A1W2FSW1</accession>
<dbReference type="GO" id="GO:0044550">
    <property type="term" value="P:secondary metabolite biosynthetic process"/>
    <property type="evidence" value="ECO:0007669"/>
    <property type="project" value="TreeGrafter"/>
</dbReference>
<keyword evidence="9" id="KW-0012">Acyltransferase</keyword>
<keyword evidence="8" id="KW-0275">Fatty acid biosynthesis</keyword>
<dbReference type="OrthoDB" id="9815506at2"/>
<sequence length="334" mass="34891">MTTAILGTGSYLPDNVLTSAELGHRLGVGEQWIVEKTQISERRVASPDEATSDLAAHAAHRALHEAGLHAADIDLLLVATSTPDQPIPATACAVQAKIGAVRAAAFDVDSVCAGFVYALVTAHALLSADPRPQTALVIGADIYSRILNYQDRRTCVLFGDGAGAVVLSKHSNGRGLLASTLSSDGTLADIVKIPAGGSRIPASAESVADGQHYFAMDGRQVRDFAARVVPDLITDVVKSADLSLADVDLIVPHQANGTMLRAIADTLDLRPGQMHMTIERYGNTGAASVPITLDDAVRNGLVHTDDTVLLVAFGGGMSSGAAAMRWAKQKKGSW</sequence>
<dbReference type="EMBL" id="FWXV01000011">
    <property type="protein sequence ID" value="SMD25005.1"/>
    <property type="molecule type" value="Genomic_DNA"/>
</dbReference>
<evidence type="ECO:0000259" key="11">
    <source>
        <dbReference type="Pfam" id="PF08545"/>
    </source>
</evidence>
<dbReference type="GO" id="GO:0004315">
    <property type="term" value="F:3-oxoacyl-[acyl-carrier-protein] synthase activity"/>
    <property type="evidence" value="ECO:0007669"/>
    <property type="project" value="InterPro"/>
</dbReference>
<protein>
    <submittedName>
        <fullName evidence="12">3-oxoacyl-[acyl-carrier-protein] synthase-3</fullName>
    </submittedName>
</protein>
<dbReference type="SUPFAM" id="SSF53901">
    <property type="entry name" value="Thiolase-like"/>
    <property type="match status" value="1"/>
</dbReference>
<dbReference type="PANTHER" id="PTHR34069:SF2">
    <property type="entry name" value="BETA-KETOACYL-[ACYL-CARRIER-PROTEIN] SYNTHASE III"/>
    <property type="match status" value="1"/>
</dbReference>
<feature type="domain" description="Beta-ketoacyl-[acyl-carrier-protein] synthase III C-terminal" evidence="10">
    <location>
        <begin position="239"/>
        <end position="326"/>
    </location>
</feature>
<reference evidence="12 13" key="1">
    <citation type="submission" date="2017-04" db="EMBL/GenBank/DDBJ databases">
        <authorList>
            <person name="Afonso C.L."/>
            <person name="Miller P.J."/>
            <person name="Scott M.A."/>
            <person name="Spackman E."/>
            <person name="Goraichik I."/>
            <person name="Dimitrov K.M."/>
            <person name="Suarez D.L."/>
            <person name="Swayne D.E."/>
        </authorList>
    </citation>
    <scope>NUCLEOTIDE SEQUENCE [LARGE SCALE GENOMIC DNA]</scope>
    <source>
        <strain evidence="12 13">DSM 43828</strain>
    </source>
</reference>
<dbReference type="InterPro" id="IPR013747">
    <property type="entry name" value="ACP_syn_III_C"/>
</dbReference>